<dbReference type="Pfam" id="PF23981">
    <property type="entry name" value="DUF7305"/>
    <property type="match status" value="1"/>
</dbReference>
<proteinExistence type="predicted"/>
<protein>
    <recommendedName>
        <fullName evidence="2">DUF7305 domain-containing protein</fullName>
    </recommendedName>
</protein>
<feature type="transmembrane region" description="Helical" evidence="1">
    <location>
        <begin position="14"/>
        <end position="36"/>
    </location>
</feature>
<evidence type="ECO:0000256" key="1">
    <source>
        <dbReference type="SAM" id="Phobius"/>
    </source>
</evidence>
<organism evidence="3 4">
    <name type="scientific">Lysinibacillus fusiformis</name>
    <dbReference type="NCBI Taxonomy" id="28031"/>
    <lineage>
        <taxon>Bacteria</taxon>
        <taxon>Bacillati</taxon>
        <taxon>Bacillota</taxon>
        <taxon>Bacilli</taxon>
        <taxon>Bacillales</taxon>
        <taxon>Bacillaceae</taxon>
        <taxon>Lysinibacillus</taxon>
    </lineage>
</organism>
<keyword evidence="1" id="KW-0812">Transmembrane</keyword>
<evidence type="ECO:0000313" key="4">
    <source>
        <dbReference type="Proteomes" id="UP000234956"/>
    </source>
</evidence>
<dbReference type="AlphaFoldDB" id="A0A2I0V4B7"/>
<dbReference type="EMBL" id="PDFK01000001">
    <property type="protein sequence ID" value="PKU53151.1"/>
    <property type="molecule type" value="Genomic_DNA"/>
</dbReference>
<sequence>MQKMKKNLLNDEGFSFLLVFLTIILVTILGLGLLAVSSNSLKLSKHEREDQSIYYIAEAGVNYEKAILLEKANEAYQSAKAEYDRLPIQQKKYEKFVELYEENIKSIIEPLLNNENIINNFEEQLGMQPIARITLKQDLDTNLRYWITSIGTYGESPSQKRELQQSVDFVLDAETTNNNGGDDEENLNTATPEFAVQTKGNIKLTGGASIKGDVATDIGIISLDGGSSISGTVGASSDHFQYPSWMGDLSSKLTQSRKYPDSSILPLFPLEKMQQLSKLPVPPNQEVIKDPHNKTFIINNGHFLADNWMTNNYTLQLNGDTHFKQFKVDQNNTLTINVGDTDKNLYIEDFNILQGHIKIVGTGKLNVYINNTFNLKGSLNRNGNANQINLYYNGASAITIAGETQSAASLYSKQANLTFTGGIGLTGNIYAGATKVTFNGGSNSNGQHIIAPNASVILEGGAHIKGAIISDNLLANGGTSVTFTEGTIQPPSSGHTEIGDPITLIKENELVEQ</sequence>
<gene>
    <name evidence="3" type="ORF">CRI88_02140</name>
</gene>
<reference evidence="3 4" key="1">
    <citation type="submission" date="2017-10" db="EMBL/GenBank/DDBJ databases">
        <title>Draft genome of Lysinibacillus fusiformis strain Juneja, a laboratory-derived pathogen of Drosophila melanogaster.</title>
        <authorList>
            <person name="Smith B.R."/>
            <person name="Unckless R.L."/>
        </authorList>
    </citation>
    <scope>NUCLEOTIDE SEQUENCE [LARGE SCALE GENOMIC DNA]</scope>
    <source>
        <strain evidence="3 4">Juneja</strain>
    </source>
</reference>
<evidence type="ECO:0000313" key="3">
    <source>
        <dbReference type="EMBL" id="PKU53151.1"/>
    </source>
</evidence>
<keyword evidence="1" id="KW-1133">Transmembrane helix</keyword>
<dbReference type="InterPro" id="IPR055729">
    <property type="entry name" value="DUF7305"/>
</dbReference>
<feature type="domain" description="DUF7305" evidence="2">
    <location>
        <begin position="314"/>
        <end position="436"/>
    </location>
</feature>
<evidence type="ECO:0000259" key="2">
    <source>
        <dbReference type="Pfam" id="PF23981"/>
    </source>
</evidence>
<name>A0A2I0V4B7_9BACI</name>
<dbReference type="RefSeq" id="WP_101966375.1">
    <property type="nucleotide sequence ID" value="NZ_PDFK01000001.1"/>
</dbReference>
<comment type="caution">
    <text evidence="3">The sequence shown here is derived from an EMBL/GenBank/DDBJ whole genome shotgun (WGS) entry which is preliminary data.</text>
</comment>
<dbReference type="Proteomes" id="UP000234956">
    <property type="component" value="Unassembled WGS sequence"/>
</dbReference>
<keyword evidence="1" id="KW-0472">Membrane</keyword>
<accession>A0A2I0V4B7</accession>